<reference evidence="1" key="1">
    <citation type="submission" date="2018-02" db="EMBL/GenBank/DDBJ databases">
        <title>The genomes of Aspergillus section Nigri reveals drivers in fungal speciation.</title>
        <authorList>
            <consortium name="DOE Joint Genome Institute"/>
            <person name="Vesth T.C."/>
            <person name="Nybo J."/>
            <person name="Theobald S."/>
            <person name="Brandl J."/>
            <person name="Frisvad J.C."/>
            <person name="Nielsen K.F."/>
            <person name="Lyhne E.K."/>
            <person name="Kogle M.E."/>
            <person name="Kuo A."/>
            <person name="Riley R."/>
            <person name="Clum A."/>
            <person name="Nolan M."/>
            <person name="Lipzen A."/>
            <person name="Salamov A."/>
            <person name="Henrissat B."/>
            <person name="Wiebenga A."/>
            <person name="De vries R.P."/>
            <person name="Grigoriev I.V."/>
            <person name="Mortensen U.H."/>
            <person name="Andersen M.R."/>
            <person name="Baker S.E."/>
        </authorList>
    </citation>
    <scope>NUCLEOTIDE SEQUENCE</scope>
    <source>
        <strain evidence="1">CBS 115574</strain>
    </source>
</reference>
<dbReference type="Proteomes" id="UP000249748">
    <property type="component" value="Unassembled WGS sequence"/>
</dbReference>
<dbReference type="EMBL" id="KZ824556">
    <property type="protein sequence ID" value="RAK87235.1"/>
    <property type="molecule type" value="Genomic_DNA"/>
</dbReference>
<organism evidence="1 2">
    <name type="scientific">Aspergillus costaricaensis CBS 115574</name>
    <dbReference type="NCBI Taxonomy" id="1448317"/>
    <lineage>
        <taxon>Eukaryota</taxon>
        <taxon>Fungi</taxon>
        <taxon>Dikarya</taxon>
        <taxon>Ascomycota</taxon>
        <taxon>Pezizomycotina</taxon>
        <taxon>Eurotiomycetes</taxon>
        <taxon>Eurotiomycetidae</taxon>
        <taxon>Eurotiales</taxon>
        <taxon>Aspergillaceae</taxon>
        <taxon>Aspergillus</taxon>
        <taxon>Aspergillus subgen. Circumdati</taxon>
    </lineage>
</organism>
<protein>
    <submittedName>
        <fullName evidence="1">Uncharacterized protein</fullName>
    </submittedName>
</protein>
<proteinExistence type="predicted"/>
<evidence type="ECO:0000313" key="1">
    <source>
        <dbReference type="EMBL" id="RAK87235.1"/>
    </source>
</evidence>
<accession>A0ACD1IBW3</accession>
<gene>
    <name evidence="1" type="ORF">BO79DRAFT_32418</name>
</gene>
<keyword evidence="2" id="KW-1185">Reference proteome</keyword>
<name>A0ACD1IBW3_9EURO</name>
<sequence>MDSSLFCFFLPPQRTLSPQIVTLLHLHFWHLFFFFFSLVAAEWSGTRMSGNHTVPYRGSSALPLSLQALDPASPAMTPWVRLLFVTVLSFPAS</sequence>
<evidence type="ECO:0000313" key="2">
    <source>
        <dbReference type="Proteomes" id="UP000249748"/>
    </source>
</evidence>